<name>A0ABP0EAI5_9ASCO</name>
<keyword evidence="1" id="KW-0677">Repeat</keyword>
<dbReference type="InterPro" id="IPR011990">
    <property type="entry name" value="TPR-like_helical_dom_sf"/>
</dbReference>
<dbReference type="PANTHER" id="PTHR47941">
    <property type="entry name" value="PENTATRICOPEPTIDE REPEAT-CONTAINING PROTEIN 3, MITOCHONDRIAL"/>
    <property type="match status" value="1"/>
</dbReference>
<keyword evidence="3" id="KW-1185">Reference proteome</keyword>
<evidence type="ECO:0000313" key="2">
    <source>
        <dbReference type="EMBL" id="CAK7899642.1"/>
    </source>
</evidence>
<proteinExistence type="predicted"/>
<accession>A0ABP0EAI5</accession>
<dbReference type="Proteomes" id="UP001497600">
    <property type="component" value="Chromosome C"/>
</dbReference>
<evidence type="ECO:0008006" key="4">
    <source>
        <dbReference type="Google" id="ProtNLM"/>
    </source>
</evidence>
<dbReference type="EMBL" id="OZ004255">
    <property type="protein sequence ID" value="CAK7899642.1"/>
    <property type="molecule type" value="Genomic_DNA"/>
</dbReference>
<organism evidence="2 3">
    <name type="scientific">[Candida] anglica</name>
    <dbReference type="NCBI Taxonomy" id="148631"/>
    <lineage>
        <taxon>Eukaryota</taxon>
        <taxon>Fungi</taxon>
        <taxon>Dikarya</taxon>
        <taxon>Ascomycota</taxon>
        <taxon>Saccharomycotina</taxon>
        <taxon>Pichiomycetes</taxon>
        <taxon>Debaryomycetaceae</taxon>
        <taxon>Kurtzmaniella</taxon>
    </lineage>
</organism>
<protein>
    <recommendedName>
        <fullName evidence="4">Mitochondrial group I intron splicing factor CCM1</fullName>
    </recommendedName>
</protein>
<evidence type="ECO:0000256" key="1">
    <source>
        <dbReference type="ARBA" id="ARBA00022737"/>
    </source>
</evidence>
<dbReference type="Gene3D" id="1.25.40.10">
    <property type="entry name" value="Tetratricopeptide repeat domain"/>
    <property type="match status" value="1"/>
</dbReference>
<evidence type="ECO:0000313" key="3">
    <source>
        <dbReference type="Proteomes" id="UP001497600"/>
    </source>
</evidence>
<reference evidence="2 3" key="1">
    <citation type="submission" date="2024-01" db="EMBL/GenBank/DDBJ databases">
        <authorList>
            <consortium name="Genoscope - CEA"/>
            <person name="William W."/>
        </authorList>
    </citation>
    <scope>NUCLEOTIDE SEQUENCE [LARGE SCALE GENOMIC DNA]</scope>
    <source>
        <strain evidence="2 3">29B2s-10</strain>
    </source>
</reference>
<sequence length="1165" mass="136232">MRQLGCVLKTVGSHRTVAGRCWQSSNLINSSTCSGQLQHGSIHRAIHQKSINKYERVIIPQYYNRIDNKINSRKLHTKALRSAKHSPKIRAADDVVLEDMYYSFLEAVSMSRARISTRALDDAIRIWKDVFSVDSSIPDNIRDLQAKFINKKYQFVTFLTNHHRYDLYEALIKSNYNKHPAFNGISPTPAERQFSILQFQRFQNDNFEISMKVNEHKLSSYINDSNVTIENKRDILSVLLHKGLLYTPIEYHGYYIDTFFKELFALGDSHFDREVTSYDVYTKSFNLLLLEPNLLHDLETKYIANKQAFMNLLTILQNASIRAQQPKVAMDIWQLKIDRSKRNEYNGITCCTSRDLTQTMRATFNLRLFEDTLKLYRDWESLHDDDQIATLLRIAEKERNWAALQRQFESMYGRGTLPHKVHYGIVMNALASIGARDEVNLLFEQLLKRNFKPNTGIISALVNSNLFYNDIKEAGDVIDKWAPEDAEYLHSLMYQVFFQNNDLSSAMSWIERSMEVFNTTGKNTLISSHSIHILLRLSRKLFALKETERLWAIAKELKLVNQSTYVEMAKSYTKFDLHERCDEICIEARNNTTNPFRCGPLYAVELRNLRFWLKKVTSARTKESIKSFIDNIIASHTTDKILPERNWYAELIRYYISNSQLDKATEVLKFLKSTNARVLHESHFQPFMEHHLRQKTTSDSSEVLEIFKDLTANKVPVTVMSYERLMEALLFLDRANDTDYVNSTNLLMAVYDMNKLTFPGKTSNASVIPPRELIENSQSLSNITLSYIVESRDTRVSGNDLLLGFLDQLRSRGGNNITDPFKLSLYQKVYQYYIKQKNYDDAQLLIDNVLVDVQSTIQNYVNNFPIDLYPEYKDGGKVDIPIPKDLASKYEFYLMAKFDFILQNPKEKKSELVTLLKTCNEFPVKLSSFNLNRIIQQLLLLPNFIGFKDALAMSERYLIEGSWHRIALVKAKIFILRSLVVYQSTQMDRETVKQKYKIFMDLYNIKLERAEQQFKSFRNNPENILRESIQSYNLKFSKHNPLSMEQILEEGHIFFLPEVIRRHDYVLGFDTRSELVRQMKKYKRLHSKDGMFEIMDEFPETVEYSLLVSTIQRNEHTFLKTVDLLYPPGVSEERESLTSKRKRMLTAITALHDRDFNTLRTNFQR</sequence>
<gene>
    <name evidence="2" type="ORF">CAAN4_C03620</name>
</gene>